<dbReference type="PROSITE" id="PS51688">
    <property type="entry name" value="ICA"/>
    <property type="match status" value="1"/>
</dbReference>
<sequence>MSVEGYRFMNNSSGTNWTGYFGTATSAPVAMVMGRSRIVIQGGEINIVSSCKRKEHIQEIQGALKAIRRIPAVTFNYIDDPSKKQTHGFIAEEVAEVFPQHVEVFVTPDDEQTLTLNQAPLLGVLWKGMQEMMKWNEELVERIQTLESIVKDL</sequence>
<organism evidence="2 3">
    <name type="scientific">Rhizophlyctis rosea</name>
    <dbReference type="NCBI Taxonomy" id="64517"/>
    <lineage>
        <taxon>Eukaryota</taxon>
        <taxon>Fungi</taxon>
        <taxon>Fungi incertae sedis</taxon>
        <taxon>Chytridiomycota</taxon>
        <taxon>Chytridiomycota incertae sedis</taxon>
        <taxon>Chytridiomycetes</taxon>
        <taxon>Rhizophlyctidales</taxon>
        <taxon>Rhizophlyctidaceae</taxon>
        <taxon>Rhizophlyctis</taxon>
    </lineage>
</organism>
<dbReference type="Pfam" id="PF13884">
    <property type="entry name" value="Peptidase_S74"/>
    <property type="match status" value="1"/>
</dbReference>
<dbReference type="AlphaFoldDB" id="A0AAD5X1D1"/>
<evidence type="ECO:0000313" key="2">
    <source>
        <dbReference type="EMBL" id="KAJ3050043.1"/>
    </source>
</evidence>
<evidence type="ECO:0000259" key="1">
    <source>
        <dbReference type="PROSITE" id="PS51688"/>
    </source>
</evidence>
<gene>
    <name evidence="2" type="ORF">HK097_008973</name>
</gene>
<proteinExistence type="predicted"/>
<dbReference type="EMBL" id="JADGJD010000560">
    <property type="protein sequence ID" value="KAJ3050043.1"/>
    <property type="molecule type" value="Genomic_DNA"/>
</dbReference>
<reference evidence="2" key="1">
    <citation type="submission" date="2020-05" db="EMBL/GenBank/DDBJ databases">
        <title>Phylogenomic resolution of chytrid fungi.</title>
        <authorList>
            <person name="Stajich J.E."/>
            <person name="Amses K."/>
            <person name="Simmons R."/>
            <person name="Seto K."/>
            <person name="Myers J."/>
            <person name="Bonds A."/>
            <person name="Quandt C.A."/>
            <person name="Barry K."/>
            <person name="Liu P."/>
            <person name="Grigoriev I."/>
            <person name="Longcore J.E."/>
            <person name="James T.Y."/>
        </authorList>
    </citation>
    <scope>NUCLEOTIDE SEQUENCE</scope>
    <source>
        <strain evidence="2">JEL0318</strain>
    </source>
</reference>
<evidence type="ECO:0000313" key="3">
    <source>
        <dbReference type="Proteomes" id="UP001212841"/>
    </source>
</evidence>
<comment type="caution">
    <text evidence="2">The sequence shown here is derived from an EMBL/GenBank/DDBJ whole genome shotgun (WGS) entry which is preliminary data.</text>
</comment>
<feature type="domain" description="Peptidase S74" evidence="1">
    <location>
        <begin position="49"/>
        <end position="143"/>
    </location>
</feature>
<dbReference type="Proteomes" id="UP001212841">
    <property type="component" value="Unassembled WGS sequence"/>
</dbReference>
<keyword evidence="3" id="KW-1185">Reference proteome</keyword>
<name>A0AAD5X1D1_9FUNG</name>
<dbReference type="InterPro" id="IPR030392">
    <property type="entry name" value="S74_ICA"/>
</dbReference>
<accession>A0AAD5X1D1</accession>
<protein>
    <recommendedName>
        <fullName evidence="1">Peptidase S74 domain-containing protein</fullName>
    </recommendedName>
</protein>